<dbReference type="InterPro" id="IPR044806">
    <property type="entry name" value="WVD2/WDL1-4"/>
</dbReference>
<gene>
    <name evidence="9" type="ORF">Syun_006938</name>
</gene>
<dbReference type="GO" id="GO:0005874">
    <property type="term" value="C:microtubule"/>
    <property type="evidence" value="ECO:0007669"/>
    <property type="project" value="UniProtKB-KW"/>
</dbReference>
<dbReference type="EMBL" id="JBBNAF010000003">
    <property type="protein sequence ID" value="KAK9160597.1"/>
    <property type="molecule type" value="Genomic_DNA"/>
</dbReference>
<comment type="caution">
    <text evidence="9">The sequence shown here is derived from an EMBL/GenBank/DDBJ whole genome shotgun (WGS) entry which is preliminary data.</text>
</comment>
<accession>A0AAP0PY13</accession>
<evidence type="ECO:0000256" key="5">
    <source>
        <dbReference type="ARBA" id="ARBA00023212"/>
    </source>
</evidence>
<dbReference type="GO" id="GO:0000226">
    <property type="term" value="P:microtubule cytoskeleton organization"/>
    <property type="evidence" value="ECO:0007669"/>
    <property type="project" value="InterPro"/>
</dbReference>
<dbReference type="PANTHER" id="PTHR46372">
    <property type="entry name" value="PROTEIN WVD2-LIKE 3"/>
    <property type="match status" value="1"/>
</dbReference>
<comment type="similarity">
    <text evidence="2">Belongs to the TPX2 family.</text>
</comment>
<evidence type="ECO:0000256" key="6">
    <source>
        <dbReference type="SAM" id="Coils"/>
    </source>
</evidence>
<keyword evidence="5" id="KW-0206">Cytoskeleton</keyword>
<feature type="region of interest" description="Disordered" evidence="7">
    <location>
        <begin position="101"/>
        <end position="229"/>
    </location>
</feature>
<evidence type="ECO:0000256" key="1">
    <source>
        <dbReference type="ARBA" id="ARBA00004245"/>
    </source>
</evidence>
<sequence length="404" mass="44695">MGRKVIDICMDKESDPAVIYSNGNCHEQVSDQHELSESDEQIKRDLQVVEENNEVKDYEVKECTAEYSVEINDHAVKNIDATEQDVLCNKSTNFEAGLQEEKKVKSEIPKPVDSKKLNTAAKPVSRSAAAGITRSNVTVPQPFSLATDKRASHGTRPVDGETENVGGNKKTSLLSPNETKKPSQSFPLMSRKPLLLDDKKLDEEEDTHSITSSTAASVRTVKSRTTVASAPTFRCSERAEKRREFYSRLVEKHEALEAEKTQCEARTKEERDAAIKQLRKSLTFKAKPMPSFYHEGPPPKVELKKLPTTRAKSPKLGRRKSCSDAVNSAEGGDHTKGACARGNRHSMGSYKKDNATTAIKDHISPRNGNTTPKVKKESKQVKDSNKSLPPKIIEPANVDIAVQS</sequence>
<evidence type="ECO:0000256" key="4">
    <source>
        <dbReference type="ARBA" id="ARBA00022701"/>
    </source>
</evidence>
<evidence type="ECO:0000256" key="7">
    <source>
        <dbReference type="SAM" id="MobiDB-lite"/>
    </source>
</evidence>
<feature type="compositionally biased region" description="Basic and acidic residues" evidence="7">
    <location>
        <begin position="350"/>
        <end position="364"/>
    </location>
</feature>
<evidence type="ECO:0000313" key="10">
    <source>
        <dbReference type="Proteomes" id="UP001420932"/>
    </source>
</evidence>
<dbReference type="GO" id="GO:0008017">
    <property type="term" value="F:microtubule binding"/>
    <property type="evidence" value="ECO:0007669"/>
    <property type="project" value="InterPro"/>
</dbReference>
<feature type="compositionally biased region" description="Basic and acidic residues" evidence="7">
    <location>
        <begin position="374"/>
        <end position="385"/>
    </location>
</feature>
<feature type="compositionally biased region" description="Basic and acidic residues" evidence="7">
    <location>
        <begin position="101"/>
        <end position="116"/>
    </location>
</feature>
<keyword evidence="6" id="KW-0175">Coiled coil</keyword>
<proteinExistence type="inferred from homology"/>
<evidence type="ECO:0000313" key="9">
    <source>
        <dbReference type="EMBL" id="KAK9160597.1"/>
    </source>
</evidence>
<keyword evidence="4" id="KW-0493">Microtubule</keyword>
<feature type="coiled-coil region" evidence="6">
    <location>
        <begin position="236"/>
        <end position="273"/>
    </location>
</feature>
<dbReference type="InterPro" id="IPR027329">
    <property type="entry name" value="TPX2_C"/>
</dbReference>
<feature type="compositionally biased region" description="Basic and acidic residues" evidence="7">
    <location>
        <begin position="147"/>
        <end position="159"/>
    </location>
</feature>
<keyword evidence="3" id="KW-0963">Cytoplasm</keyword>
<protein>
    <recommendedName>
        <fullName evidence="8">TPX2 C-terminal domain-containing protein</fullName>
    </recommendedName>
</protein>
<dbReference type="Pfam" id="PF06886">
    <property type="entry name" value="TPX2"/>
    <property type="match status" value="1"/>
</dbReference>
<comment type="subcellular location">
    <subcellularLocation>
        <location evidence="1">Cytoplasm</location>
        <location evidence="1">Cytoskeleton</location>
    </subcellularLocation>
</comment>
<dbReference type="AlphaFoldDB" id="A0AAP0PY13"/>
<feature type="domain" description="TPX2 C-terminal" evidence="8">
    <location>
        <begin position="232"/>
        <end position="301"/>
    </location>
</feature>
<feature type="compositionally biased region" description="Polar residues" evidence="7">
    <location>
        <begin position="169"/>
        <end position="187"/>
    </location>
</feature>
<name>A0AAP0PY13_9MAGN</name>
<evidence type="ECO:0000256" key="2">
    <source>
        <dbReference type="ARBA" id="ARBA00005885"/>
    </source>
</evidence>
<evidence type="ECO:0000259" key="8">
    <source>
        <dbReference type="Pfam" id="PF06886"/>
    </source>
</evidence>
<evidence type="ECO:0000256" key="3">
    <source>
        <dbReference type="ARBA" id="ARBA00022490"/>
    </source>
</evidence>
<organism evidence="9 10">
    <name type="scientific">Stephania yunnanensis</name>
    <dbReference type="NCBI Taxonomy" id="152371"/>
    <lineage>
        <taxon>Eukaryota</taxon>
        <taxon>Viridiplantae</taxon>
        <taxon>Streptophyta</taxon>
        <taxon>Embryophyta</taxon>
        <taxon>Tracheophyta</taxon>
        <taxon>Spermatophyta</taxon>
        <taxon>Magnoliopsida</taxon>
        <taxon>Ranunculales</taxon>
        <taxon>Menispermaceae</taxon>
        <taxon>Menispermoideae</taxon>
        <taxon>Cissampelideae</taxon>
        <taxon>Stephania</taxon>
    </lineage>
</organism>
<reference evidence="9 10" key="1">
    <citation type="submission" date="2024-01" db="EMBL/GenBank/DDBJ databases">
        <title>Genome assemblies of Stephania.</title>
        <authorList>
            <person name="Yang L."/>
        </authorList>
    </citation>
    <scope>NUCLEOTIDE SEQUENCE [LARGE SCALE GENOMIC DNA]</scope>
    <source>
        <strain evidence="9">YNDBR</strain>
        <tissue evidence="9">Leaf</tissue>
    </source>
</reference>
<dbReference type="Proteomes" id="UP001420932">
    <property type="component" value="Unassembled WGS sequence"/>
</dbReference>
<dbReference type="PANTHER" id="PTHR46372:SF2">
    <property type="entry name" value="PROTEIN WVD2-LIKE 3"/>
    <property type="match status" value="1"/>
</dbReference>
<keyword evidence="10" id="KW-1185">Reference proteome</keyword>
<feature type="region of interest" description="Disordered" evidence="7">
    <location>
        <begin position="288"/>
        <end position="404"/>
    </location>
</feature>